<dbReference type="GO" id="GO:0046579">
    <property type="term" value="P:positive regulation of Ras protein signal transduction"/>
    <property type="evidence" value="ECO:0007669"/>
    <property type="project" value="TreeGrafter"/>
</dbReference>
<dbReference type="EMBL" id="JARGDH010000004">
    <property type="protein sequence ID" value="KAL0270942.1"/>
    <property type="molecule type" value="Genomic_DNA"/>
</dbReference>
<dbReference type="InterPro" id="IPR018865">
    <property type="entry name" value="STK19-like"/>
</dbReference>
<dbReference type="PANTHER" id="PTHR15243">
    <property type="entry name" value="SERINE/THREONINE-PROTEIN KINASE 19"/>
    <property type="match status" value="1"/>
</dbReference>
<evidence type="ECO:0000313" key="2">
    <source>
        <dbReference type="EMBL" id="KAL0270942.1"/>
    </source>
</evidence>
<reference evidence="2" key="1">
    <citation type="journal article" date="2024" name="Gigascience">
        <title>Chromosome-level genome of the poultry shaft louse Menopon gallinae provides insight into the host-switching and adaptive evolution of parasitic lice.</title>
        <authorList>
            <person name="Xu Y."/>
            <person name="Ma L."/>
            <person name="Liu S."/>
            <person name="Liang Y."/>
            <person name="Liu Q."/>
            <person name="He Z."/>
            <person name="Tian L."/>
            <person name="Duan Y."/>
            <person name="Cai W."/>
            <person name="Li H."/>
            <person name="Song F."/>
        </authorList>
    </citation>
    <scope>NUCLEOTIDE SEQUENCE</scope>
    <source>
        <strain evidence="2">Cailab_2023a</strain>
    </source>
</reference>
<protein>
    <submittedName>
        <fullName evidence="2">Uncharacterized protein</fullName>
    </submittedName>
</protein>
<accession>A0AAW2HMC0</accession>
<dbReference type="Pfam" id="PF10494">
    <property type="entry name" value="Stk19"/>
    <property type="match status" value="1"/>
</dbReference>
<name>A0AAW2HMC0_9NEOP</name>
<gene>
    <name evidence="2" type="ORF">PYX00_008208</name>
</gene>
<proteinExistence type="inferred from homology"/>
<comment type="similarity">
    <text evidence="1">Belongs to the STK19 family.</text>
</comment>
<dbReference type="PANTHER" id="PTHR15243:SF0">
    <property type="entry name" value="SERINE_THREONINE-PROTEIN KINASE 19"/>
    <property type="match status" value="1"/>
</dbReference>
<evidence type="ECO:0000256" key="1">
    <source>
        <dbReference type="ARBA" id="ARBA00093458"/>
    </source>
</evidence>
<dbReference type="AlphaFoldDB" id="A0AAW2HMC0"/>
<sequence>MDMIVLYSIIRPHIVQQTRSRIVKKYVEEVLPSIKNSSVDSAYLMNKFSLSRSDISELVREDLLVMRDVGSYWLSFPRCGQFVKAYNCGRKEILKIIKKSKFSEVLQMELEKKKLSKKASLGMSLHILDVIGSEAVQCKPTVSGMMLRYGP</sequence>
<organism evidence="2">
    <name type="scientific">Menopon gallinae</name>
    <name type="common">poultry shaft louse</name>
    <dbReference type="NCBI Taxonomy" id="328185"/>
    <lineage>
        <taxon>Eukaryota</taxon>
        <taxon>Metazoa</taxon>
        <taxon>Ecdysozoa</taxon>
        <taxon>Arthropoda</taxon>
        <taxon>Hexapoda</taxon>
        <taxon>Insecta</taxon>
        <taxon>Pterygota</taxon>
        <taxon>Neoptera</taxon>
        <taxon>Paraneoptera</taxon>
        <taxon>Psocodea</taxon>
        <taxon>Troctomorpha</taxon>
        <taxon>Phthiraptera</taxon>
        <taxon>Amblycera</taxon>
        <taxon>Menoponidae</taxon>
        <taxon>Menopon</taxon>
    </lineage>
</organism>
<comment type="caution">
    <text evidence="2">The sequence shown here is derived from an EMBL/GenBank/DDBJ whole genome shotgun (WGS) entry which is preliminary data.</text>
</comment>